<evidence type="ECO:0000256" key="1">
    <source>
        <dbReference type="SAM" id="MobiDB-lite"/>
    </source>
</evidence>
<evidence type="ECO:0000313" key="4">
    <source>
        <dbReference type="Proteomes" id="UP001338125"/>
    </source>
</evidence>
<dbReference type="EMBL" id="JAVFKD010000016">
    <property type="protein sequence ID" value="KAK5988292.1"/>
    <property type="molecule type" value="Genomic_DNA"/>
</dbReference>
<feature type="domain" description="C2H2-type" evidence="2">
    <location>
        <begin position="343"/>
        <end position="365"/>
    </location>
</feature>
<name>A0ABR0S8Y7_9HYPO</name>
<proteinExistence type="predicted"/>
<sequence length="494" mass="56315">MSELGQQLAESRIAPLVIRSISLFKVLTTALGDNETRSSSVTSHLARFKLWSGSLGAHHQSGGRSLEYRLRDASFIRNHVVSLLTDLCKSLDGGNTNVRDEGECVSIGQEEDQDSDDDELADYFQSDDASTELDMDLTLHEIGHVVDCLLRLSITIRNPAPHDQFKSRAGAGVIEYYEPYDIQHIREKYPHVDDGLIEKLGMDPDEWTDYADRRELATTVASSLPEHLKDRHEKQYSAGNELAGLDDQMSEASKTSYAPSNADANQLHVPPIPKAHLEGPFKCPFCYVVISIDTKYAWKKHVFRDLQPYICLSAACSMPHHLYSCRSEWAKHMRKDHWKTWKCFFGCSEIFSTAEGFRSHVETNHKENFLVSRLDTFENLSSRQEFKKLEQKCPLCFEVEIKSARQYETHVGSHLENLALFTLPTLEIDGEEEEQDDDDDDDDDRDDDEDQELQKSAKEPWSINSNVLQHYEEAVAEEMEAVRLHDKHAMGETE</sequence>
<dbReference type="SMART" id="SM00355">
    <property type="entry name" value="ZnF_C2H2"/>
    <property type="match status" value="3"/>
</dbReference>
<evidence type="ECO:0000259" key="2">
    <source>
        <dbReference type="PROSITE" id="PS00028"/>
    </source>
</evidence>
<comment type="caution">
    <text evidence="3">The sequence shown here is derived from an EMBL/GenBank/DDBJ whole genome shotgun (WGS) entry which is preliminary data.</text>
</comment>
<gene>
    <name evidence="3" type="ORF">PT974_12436</name>
</gene>
<dbReference type="PROSITE" id="PS00028">
    <property type="entry name" value="ZINC_FINGER_C2H2_1"/>
    <property type="match status" value="1"/>
</dbReference>
<keyword evidence="4" id="KW-1185">Reference proteome</keyword>
<dbReference type="PANTHER" id="PTHR35391:SF7">
    <property type="entry name" value="C2H2-TYPE DOMAIN-CONTAINING PROTEIN"/>
    <property type="match status" value="1"/>
</dbReference>
<dbReference type="InterPro" id="IPR013087">
    <property type="entry name" value="Znf_C2H2_type"/>
</dbReference>
<dbReference type="Proteomes" id="UP001338125">
    <property type="component" value="Unassembled WGS sequence"/>
</dbReference>
<protein>
    <recommendedName>
        <fullName evidence="2">C2H2-type domain-containing protein</fullName>
    </recommendedName>
</protein>
<dbReference type="Pfam" id="PF26082">
    <property type="entry name" value="zf-C2H2_AcuF"/>
    <property type="match status" value="1"/>
</dbReference>
<feature type="region of interest" description="Disordered" evidence="1">
    <location>
        <begin position="431"/>
        <end position="465"/>
    </location>
</feature>
<dbReference type="InterPro" id="IPR058925">
    <property type="entry name" value="zf-C2H2_AcuF"/>
</dbReference>
<dbReference type="PANTHER" id="PTHR35391">
    <property type="entry name" value="C2H2-TYPE DOMAIN-CONTAINING PROTEIN-RELATED"/>
    <property type="match status" value="1"/>
</dbReference>
<feature type="compositionally biased region" description="Acidic residues" evidence="1">
    <location>
        <begin position="431"/>
        <end position="451"/>
    </location>
</feature>
<reference evidence="3 4" key="1">
    <citation type="submission" date="2024-01" db="EMBL/GenBank/DDBJ databases">
        <title>Complete genome of Cladobotryum mycophilum ATHUM6906.</title>
        <authorList>
            <person name="Christinaki A.C."/>
            <person name="Myridakis A.I."/>
            <person name="Kouvelis V.N."/>
        </authorList>
    </citation>
    <scope>NUCLEOTIDE SEQUENCE [LARGE SCALE GENOMIC DNA]</scope>
    <source>
        <strain evidence="3 4">ATHUM6906</strain>
    </source>
</reference>
<accession>A0ABR0S8Y7</accession>
<evidence type="ECO:0000313" key="3">
    <source>
        <dbReference type="EMBL" id="KAK5988292.1"/>
    </source>
</evidence>
<organism evidence="3 4">
    <name type="scientific">Cladobotryum mycophilum</name>
    <dbReference type="NCBI Taxonomy" id="491253"/>
    <lineage>
        <taxon>Eukaryota</taxon>
        <taxon>Fungi</taxon>
        <taxon>Dikarya</taxon>
        <taxon>Ascomycota</taxon>
        <taxon>Pezizomycotina</taxon>
        <taxon>Sordariomycetes</taxon>
        <taxon>Hypocreomycetidae</taxon>
        <taxon>Hypocreales</taxon>
        <taxon>Hypocreaceae</taxon>
        <taxon>Cladobotryum</taxon>
    </lineage>
</organism>